<dbReference type="InterPro" id="IPR013785">
    <property type="entry name" value="Aldolase_TIM"/>
</dbReference>
<evidence type="ECO:0000313" key="11">
    <source>
        <dbReference type="Proteomes" id="UP000501830"/>
    </source>
</evidence>
<sequence>MSFEALSKHVNIDTIKAITQLSEEAAAMKAARDTELKAIIEGKDKRILLIIGPCSADNEEAVLEYARRLAVLQEEVKDKIFVVQRVYTNKPRTNGDGYKGMMHQSDPSGEINLIRGMVAVRRMHNRVITETGLTTADEMLYPDNLMFIEDLVSYHAVGARSVENQQHRFVASGIDHPTGMKNPTSGNMKVMFNAVYAAQQKQELMYNGLDVETSSNPLAHVILRGALKESGEIIPNYHYEDLMKTINLYKESELKNPFVIIDTNHDNSGKKFDQQLRIVQEVLMNRKWNEEINDYVRGFMIESYLKDGRQEPGGQEFGQSITDPCIGWDKTEELVRFIASHTQVN</sequence>
<evidence type="ECO:0000256" key="2">
    <source>
        <dbReference type="ARBA" id="ARBA00004688"/>
    </source>
</evidence>
<evidence type="ECO:0000256" key="4">
    <source>
        <dbReference type="ARBA" id="ARBA00022605"/>
    </source>
</evidence>
<dbReference type="Gene3D" id="3.20.20.70">
    <property type="entry name" value="Aldolase class I"/>
    <property type="match status" value="1"/>
</dbReference>
<comment type="catalytic activity">
    <reaction evidence="7 8">
        <text>D-erythrose 4-phosphate + phosphoenolpyruvate + H2O = 7-phospho-2-dehydro-3-deoxy-D-arabino-heptonate + phosphate</text>
        <dbReference type="Rhea" id="RHEA:14717"/>
        <dbReference type="ChEBI" id="CHEBI:15377"/>
        <dbReference type="ChEBI" id="CHEBI:16897"/>
        <dbReference type="ChEBI" id="CHEBI:43474"/>
        <dbReference type="ChEBI" id="CHEBI:58394"/>
        <dbReference type="ChEBI" id="CHEBI:58702"/>
        <dbReference type="EC" id="2.5.1.54"/>
    </reaction>
</comment>
<dbReference type="NCBIfam" id="NF009395">
    <property type="entry name" value="PRK12755.1"/>
    <property type="match status" value="1"/>
</dbReference>
<dbReference type="GO" id="GO:0009423">
    <property type="term" value="P:chorismate biosynthetic process"/>
    <property type="evidence" value="ECO:0007669"/>
    <property type="project" value="UniProtKB-UniPathway"/>
</dbReference>
<dbReference type="PANTHER" id="PTHR21225:SF12">
    <property type="entry name" value="PHOSPHO-2-DEHYDRO-3-DEOXYHEPTONATE ALDOLASE, TYROSINE-INHIBITED"/>
    <property type="match status" value="1"/>
</dbReference>
<accession>A0A6G7WIV1</accession>
<dbReference type="AlphaFoldDB" id="A0A6G7WIV1"/>
<keyword evidence="6 8" id="KW-0057">Aromatic amino acid biosynthesis</keyword>
<proteinExistence type="inferred from homology"/>
<dbReference type="NCBIfam" id="TIGR00034">
    <property type="entry name" value="aroFGH"/>
    <property type="match status" value="1"/>
</dbReference>
<dbReference type="SUPFAM" id="SSF51569">
    <property type="entry name" value="Aldolase"/>
    <property type="match status" value="1"/>
</dbReference>
<dbReference type="GO" id="GO:0003849">
    <property type="term" value="F:3-deoxy-7-phosphoheptulonate synthase activity"/>
    <property type="evidence" value="ECO:0007669"/>
    <property type="project" value="UniProtKB-EC"/>
</dbReference>
<dbReference type="Proteomes" id="UP000501830">
    <property type="component" value="Chromosome"/>
</dbReference>
<evidence type="ECO:0000256" key="8">
    <source>
        <dbReference type="PIRNR" id="PIRNR001361"/>
    </source>
</evidence>
<dbReference type="PIRSF" id="PIRSF001361">
    <property type="entry name" value="DAHP_synthase"/>
    <property type="match status" value="1"/>
</dbReference>
<protein>
    <recommendedName>
        <fullName evidence="8">Phospho-2-dehydro-3-deoxyheptonate aldolase</fullName>
        <ecNumber evidence="8">2.5.1.54</ecNumber>
    </recommendedName>
</protein>
<dbReference type="PANTHER" id="PTHR21225">
    <property type="entry name" value="PHOSPHO-2-DEHYDRO-3-DEOXYHEPTONATE ALDOLASE DAHP SYNTHETASE"/>
    <property type="match status" value="1"/>
</dbReference>
<organism evidence="10 11">
    <name type="scientific">Jeotgalibaca porci</name>
    <dbReference type="NCBI Taxonomy" id="1868793"/>
    <lineage>
        <taxon>Bacteria</taxon>
        <taxon>Bacillati</taxon>
        <taxon>Bacillota</taxon>
        <taxon>Bacilli</taxon>
        <taxon>Lactobacillales</taxon>
        <taxon>Carnobacteriaceae</taxon>
        <taxon>Jeotgalibaca</taxon>
    </lineage>
</organism>
<comment type="similarity">
    <text evidence="3 8">Belongs to the class-I DAHP synthase family.</text>
</comment>
<dbReference type="EC" id="2.5.1.54" evidence="8"/>
<dbReference type="GO" id="GO:0005737">
    <property type="term" value="C:cytoplasm"/>
    <property type="evidence" value="ECO:0007669"/>
    <property type="project" value="TreeGrafter"/>
</dbReference>
<evidence type="ECO:0000313" key="10">
    <source>
        <dbReference type="EMBL" id="QIK52118.1"/>
    </source>
</evidence>
<dbReference type="KEGG" id="jpo:G7058_08785"/>
<dbReference type="GO" id="GO:0008652">
    <property type="term" value="P:amino acid biosynthetic process"/>
    <property type="evidence" value="ECO:0007669"/>
    <property type="project" value="UniProtKB-KW"/>
</dbReference>
<comment type="function">
    <text evidence="1 8">Stereospecific condensation of phosphoenolpyruvate (PEP) and D-erythrose-4-phosphate (E4P) giving rise to 3-deoxy-D-arabino-heptulosonate-7-phosphate (DAHP).</text>
</comment>
<evidence type="ECO:0000256" key="5">
    <source>
        <dbReference type="ARBA" id="ARBA00022679"/>
    </source>
</evidence>
<feature type="domain" description="DAHP synthetase I/KDSA" evidence="9">
    <location>
        <begin position="38"/>
        <end position="334"/>
    </location>
</feature>
<gene>
    <name evidence="10" type="ORF">G7058_08785</name>
</gene>
<keyword evidence="4 8" id="KW-0028">Amino-acid biosynthesis</keyword>
<comment type="pathway">
    <text evidence="2 8">Metabolic intermediate biosynthesis; chorismate biosynthesis; chorismate from D-erythrose 4-phosphate and phosphoenolpyruvate: step 1/7.</text>
</comment>
<dbReference type="RefSeq" id="WP_166063180.1">
    <property type="nucleotide sequence ID" value="NZ_CP049889.1"/>
</dbReference>
<dbReference type="UniPathway" id="UPA00053">
    <property type="reaction ID" value="UER00084"/>
</dbReference>
<evidence type="ECO:0000256" key="3">
    <source>
        <dbReference type="ARBA" id="ARBA00007985"/>
    </source>
</evidence>
<evidence type="ECO:0000256" key="7">
    <source>
        <dbReference type="ARBA" id="ARBA00047508"/>
    </source>
</evidence>
<evidence type="ECO:0000259" key="9">
    <source>
        <dbReference type="Pfam" id="PF00793"/>
    </source>
</evidence>
<name>A0A6G7WIV1_9LACT</name>
<evidence type="ECO:0000256" key="1">
    <source>
        <dbReference type="ARBA" id="ARBA00003726"/>
    </source>
</evidence>
<reference evidence="10 11" key="1">
    <citation type="journal article" date="2017" name="Int. J. Syst. Evol. Microbiol.">
        <title>Jeotgalibaca porci sp. nov. and Jeotgalibaca arthritidis sp. nov., isolated from pigs, and emended description of the genus Jeotgalibaca.</title>
        <authorList>
            <person name="Zamora L."/>
            <person name="Perez-Sancho M."/>
            <person name="Dominguez L."/>
            <person name="Fernandez-Garayzabal J.F."/>
            <person name="Vela A.I."/>
        </authorList>
    </citation>
    <scope>NUCLEOTIDE SEQUENCE [LARGE SCALE GENOMIC DNA]</scope>
    <source>
        <strain evidence="10 11">CCUG 69148</strain>
    </source>
</reference>
<evidence type="ECO:0000256" key="6">
    <source>
        <dbReference type="ARBA" id="ARBA00023141"/>
    </source>
</evidence>
<dbReference type="GO" id="GO:0009073">
    <property type="term" value="P:aromatic amino acid family biosynthetic process"/>
    <property type="evidence" value="ECO:0007669"/>
    <property type="project" value="UniProtKB-KW"/>
</dbReference>
<dbReference type="Pfam" id="PF00793">
    <property type="entry name" value="DAHP_synth_1"/>
    <property type="match status" value="1"/>
</dbReference>
<dbReference type="InterPro" id="IPR006219">
    <property type="entry name" value="DAHP_synth_1"/>
</dbReference>
<dbReference type="EMBL" id="CP049889">
    <property type="protein sequence ID" value="QIK52118.1"/>
    <property type="molecule type" value="Genomic_DNA"/>
</dbReference>
<dbReference type="GeneID" id="94553376"/>
<dbReference type="InterPro" id="IPR006218">
    <property type="entry name" value="DAHP1/KDSA"/>
</dbReference>
<keyword evidence="5 8" id="KW-0808">Transferase</keyword>
<keyword evidence="11" id="KW-1185">Reference proteome</keyword>